<organism evidence="2 3">
    <name type="scientific">Mycolicibacterium conceptionense</name>
    <dbReference type="NCBI Taxonomy" id="451644"/>
    <lineage>
        <taxon>Bacteria</taxon>
        <taxon>Bacillati</taxon>
        <taxon>Actinomycetota</taxon>
        <taxon>Actinomycetes</taxon>
        <taxon>Mycobacteriales</taxon>
        <taxon>Mycobacteriaceae</taxon>
        <taxon>Mycolicibacterium</taxon>
    </lineage>
</organism>
<evidence type="ECO:0000313" key="2">
    <source>
        <dbReference type="EMBL" id="CQD13063.1"/>
    </source>
</evidence>
<dbReference type="AlphaFoldDB" id="A0A0U1DD65"/>
<feature type="region of interest" description="Disordered" evidence="1">
    <location>
        <begin position="1"/>
        <end position="47"/>
    </location>
</feature>
<name>A0A0U1DD65_9MYCO</name>
<dbReference type="Proteomes" id="UP000182227">
    <property type="component" value="Unassembled WGS sequence"/>
</dbReference>
<feature type="compositionally biased region" description="Low complexity" evidence="1">
    <location>
        <begin position="1"/>
        <end position="10"/>
    </location>
</feature>
<proteinExistence type="predicted"/>
<evidence type="ECO:0000256" key="1">
    <source>
        <dbReference type="SAM" id="MobiDB-lite"/>
    </source>
</evidence>
<reference evidence="2 3" key="1">
    <citation type="submission" date="2015-03" db="EMBL/GenBank/DDBJ databases">
        <authorList>
            <person name="Murphy D."/>
        </authorList>
    </citation>
    <scope>NUCLEOTIDE SEQUENCE [LARGE SCALE GENOMIC DNA]</scope>
    <source>
        <strain evidence="2 3">D16</strain>
    </source>
</reference>
<feature type="compositionally biased region" description="Basic residues" evidence="1">
    <location>
        <begin position="11"/>
        <end position="24"/>
    </location>
</feature>
<gene>
    <name evidence="2" type="ORF">BN970_02730</name>
</gene>
<evidence type="ECO:0000313" key="3">
    <source>
        <dbReference type="Proteomes" id="UP000182227"/>
    </source>
</evidence>
<dbReference type="EMBL" id="CTEF01000001">
    <property type="protein sequence ID" value="CQD13063.1"/>
    <property type="molecule type" value="Genomic_DNA"/>
</dbReference>
<accession>A0A0U1DD65</accession>
<protein>
    <submittedName>
        <fullName evidence="2">Uncharacterized protein</fullName>
    </submittedName>
</protein>
<sequence length="254" mass="27359">MRPVRPAAAAVRHRRPRRCARHTRSVGGRVQDSARPQPVGDQRHGGRLQQAALVVASLGPGVREKHPHTGQGRRAEHVLQHIDAVPANHADVGDGLGLGGPVDRAEQLRQPFAVDLHRDHVEFGFGLRHRQRGGTGARADLQDQRGRAAEPGLGVEVDDGLRIFVAGLHAQLGPEPVPGLLLGRRQRRASGAEAGHPGKTVRLGGRHVGRLVCRRRPTDVGPGRVHPSIVSYLRRGARIVVEIDTQQLPQAAGT</sequence>